<dbReference type="AlphaFoldDB" id="A0A1S1WXX0"/>
<name>A0A1S1WXX0_9NEIS</name>
<proteinExistence type="predicted"/>
<evidence type="ECO:0000313" key="1">
    <source>
        <dbReference type="EMBL" id="OHX12133.1"/>
    </source>
</evidence>
<evidence type="ECO:0008006" key="3">
    <source>
        <dbReference type="Google" id="ProtNLM"/>
    </source>
</evidence>
<dbReference type="SUPFAM" id="SSF160379">
    <property type="entry name" value="SP0830-like"/>
    <property type="match status" value="1"/>
</dbReference>
<dbReference type="PANTHER" id="PTHR36439">
    <property type="entry name" value="BLL4334 PROTEIN"/>
    <property type="match status" value="1"/>
</dbReference>
<accession>A0A1S1WXX0</accession>
<dbReference type="InterPro" id="IPR012545">
    <property type="entry name" value="DUF1697"/>
</dbReference>
<dbReference type="RefSeq" id="WP_071115073.1">
    <property type="nucleotide sequence ID" value="NZ_MKCS01000001.1"/>
</dbReference>
<organism evidence="1 2">
    <name type="scientific">Chromobacterium sphagni</name>
    <dbReference type="NCBI Taxonomy" id="1903179"/>
    <lineage>
        <taxon>Bacteria</taxon>
        <taxon>Pseudomonadati</taxon>
        <taxon>Pseudomonadota</taxon>
        <taxon>Betaproteobacteria</taxon>
        <taxon>Neisseriales</taxon>
        <taxon>Chromobacteriaceae</taxon>
        <taxon>Chromobacterium</taxon>
    </lineage>
</organism>
<comment type="caution">
    <text evidence="1">The sequence shown here is derived from an EMBL/GenBank/DDBJ whole genome shotgun (WGS) entry which is preliminary data.</text>
</comment>
<dbReference type="EMBL" id="MKCS01000001">
    <property type="protein sequence ID" value="OHX12133.1"/>
    <property type="molecule type" value="Genomic_DNA"/>
</dbReference>
<dbReference type="PIRSF" id="PIRSF008502">
    <property type="entry name" value="UCP008502"/>
    <property type="match status" value="1"/>
</dbReference>
<evidence type="ECO:0000313" key="2">
    <source>
        <dbReference type="Proteomes" id="UP000180088"/>
    </source>
</evidence>
<dbReference type="STRING" id="1903179.BI347_00455"/>
<protein>
    <recommendedName>
        <fullName evidence="3">DUF1697 domain-containing protein</fullName>
    </recommendedName>
</protein>
<dbReference type="OrthoDB" id="9806494at2"/>
<gene>
    <name evidence="1" type="ORF">BI347_00455</name>
</gene>
<sequence>MEHCIALIRGINVGKAKRIAMADLRQLAAELGGQDAVTVLNSGNLLCRYTSAAALAADLEAGIAARFGFSARVITLGADALPAIIAGNPLRDIASNPSRLLVAFSAAPAALQACHDLTERQTGTERLALGSHAAYFWSADSILDSKLLQAFNQRTGDSVTTRNWATVLKLQQALAR</sequence>
<dbReference type="Proteomes" id="UP000180088">
    <property type="component" value="Unassembled WGS sequence"/>
</dbReference>
<reference evidence="1 2" key="1">
    <citation type="submission" date="2016-09" db="EMBL/GenBank/DDBJ databases">
        <title>Chromobacterium muskegensis sp. nov., an insecticidal bacterium isolated from Sphagnum bogs.</title>
        <authorList>
            <person name="Sparks M.E."/>
            <person name="Blackburn M.B."/>
            <person name="Gundersen-Rindal D.E."/>
            <person name="Mitchell A."/>
            <person name="Farrar R."/>
            <person name="Kuhar D."/>
        </authorList>
    </citation>
    <scope>NUCLEOTIDE SEQUENCE [LARGE SCALE GENOMIC DNA]</scope>
    <source>
        <strain evidence="1 2">37-2</strain>
    </source>
</reference>
<dbReference type="Pfam" id="PF08002">
    <property type="entry name" value="DUF1697"/>
    <property type="match status" value="1"/>
</dbReference>
<dbReference type="Gene3D" id="3.30.70.1280">
    <property type="entry name" value="SP0830-like domains"/>
    <property type="match status" value="1"/>
</dbReference>
<dbReference type="PANTHER" id="PTHR36439:SF1">
    <property type="entry name" value="DUF1697 DOMAIN-CONTAINING PROTEIN"/>
    <property type="match status" value="1"/>
</dbReference>